<protein>
    <submittedName>
        <fullName evidence="2">NADH dehydrogenase subunit 6</fullName>
    </submittedName>
</protein>
<organism evidence="2">
    <name type="scientific">Allodiplogaster sudhausi</name>
    <dbReference type="NCBI Taxonomy" id="2761625"/>
    <lineage>
        <taxon>Eukaryota</taxon>
        <taxon>Metazoa</taxon>
        <taxon>Ecdysozoa</taxon>
        <taxon>Nematoda</taxon>
        <taxon>Chromadorea</taxon>
        <taxon>Rhabditida</taxon>
        <taxon>Rhabditina</taxon>
        <taxon>Diplogasteromorpha</taxon>
        <taxon>Diplogasteroidea</taxon>
        <taxon>Diplogasteridae</taxon>
        <taxon>Allodiplogaster</taxon>
    </lineage>
</organism>
<keyword evidence="1" id="KW-0812">Transmembrane</keyword>
<keyword evidence="1" id="KW-1133">Transmembrane helix</keyword>
<keyword evidence="1" id="KW-0472">Membrane</keyword>
<feature type="transmembrane region" description="Helical" evidence="1">
    <location>
        <begin position="79"/>
        <end position="101"/>
    </location>
</feature>
<feature type="transmembrane region" description="Helical" evidence="1">
    <location>
        <begin position="107"/>
        <end position="134"/>
    </location>
</feature>
<proteinExistence type="predicted"/>
<evidence type="ECO:0000313" key="2">
    <source>
        <dbReference type="EMBL" id="ALT06543.1"/>
    </source>
</evidence>
<sequence length="143" mass="16902">MMVYTLFSLIFCSLSFFNKDPMKSMLFLIFALMLSMGNMSFSMHIWYSYFVSLLFLSGIFVILVYFSSLSKFNYLKIKGVFLSFIITTLVVGEFLFLYMNMLSLSVFYYYLFMIFMMFILSSLLFFMSSSSYFLSYSSALRKI</sequence>
<dbReference type="EMBL" id="KT355738">
    <property type="protein sequence ID" value="ALT06543.1"/>
    <property type="molecule type" value="Genomic_DNA"/>
</dbReference>
<keyword evidence="2" id="KW-0496">Mitochondrion</keyword>
<geneLocation type="mitochondrion" evidence="2"/>
<reference evidence="2" key="1">
    <citation type="journal article" date="2015" name="Curr. Genet.">
        <title>The complete mitochondrial genome of Koerneria sudhausi (Diplogasteromorpha: Nematoda) supports monophyly of Diplogasteromorpha within Rhabditomorpha.</title>
        <authorList>
            <person name="Kim T."/>
            <person name="Kim J."/>
            <person name="Nadler S.A."/>
            <person name="Park J.K."/>
        </authorList>
    </citation>
    <scope>NUCLEOTIDE SEQUENCE</scope>
</reference>
<dbReference type="AlphaFoldDB" id="A0A0U3B410"/>
<feature type="transmembrane region" description="Helical" evidence="1">
    <location>
        <begin position="43"/>
        <end position="67"/>
    </location>
</feature>
<accession>A0A0U3B410</accession>
<name>A0A0U3B410_9BILA</name>
<evidence type="ECO:0000256" key="1">
    <source>
        <dbReference type="SAM" id="Phobius"/>
    </source>
</evidence>
<gene>
    <name evidence="2" type="primary">NAD6</name>
</gene>